<accession>A0AAV2ETP2</accession>
<reference evidence="1 2" key="1">
    <citation type="submission" date="2024-04" db="EMBL/GenBank/DDBJ databases">
        <authorList>
            <person name="Fracassetti M."/>
        </authorList>
    </citation>
    <scope>NUCLEOTIDE SEQUENCE [LARGE SCALE GENOMIC DNA]</scope>
</reference>
<sequence length="105" mass="11350">MRLLGSFGPFRFIEGLPLPPEAPPLEQPPAQARGCCRCPALQRPVPPASAVAAAPAGDPLVQRMDRLETHVVGVTSRLDRQTELLEQIVRHQGLIPDDELGPSTQ</sequence>
<keyword evidence="2" id="KW-1185">Reference proteome</keyword>
<dbReference type="AlphaFoldDB" id="A0AAV2ETP2"/>
<protein>
    <submittedName>
        <fullName evidence="1">Uncharacterized protein</fullName>
    </submittedName>
</protein>
<gene>
    <name evidence="1" type="ORF">LTRI10_LOCUS30035</name>
</gene>
<dbReference type="EMBL" id="OZ034818">
    <property type="protein sequence ID" value="CAL1389154.1"/>
    <property type="molecule type" value="Genomic_DNA"/>
</dbReference>
<evidence type="ECO:0000313" key="1">
    <source>
        <dbReference type="EMBL" id="CAL1389154.1"/>
    </source>
</evidence>
<dbReference type="Proteomes" id="UP001497516">
    <property type="component" value="Chromosome 5"/>
</dbReference>
<name>A0AAV2ETP2_9ROSI</name>
<proteinExistence type="predicted"/>
<organism evidence="1 2">
    <name type="scientific">Linum trigynum</name>
    <dbReference type="NCBI Taxonomy" id="586398"/>
    <lineage>
        <taxon>Eukaryota</taxon>
        <taxon>Viridiplantae</taxon>
        <taxon>Streptophyta</taxon>
        <taxon>Embryophyta</taxon>
        <taxon>Tracheophyta</taxon>
        <taxon>Spermatophyta</taxon>
        <taxon>Magnoliopsida</taxon>
        <taxon>eudicotyledons</taxon>
        <taxon>Gunneridae</taxon>
        <taxon>Pentapetalae</taxon>
        <taxon>rosids</taxon>
        <taxon>fabids</taxon>
        <taxon>Malpighiales</taxon>
        <taxon>Linaceae</taxon>
        <taxon>Linum</taxon>
    </lineage>
</organism>
<evidence type="ECO:0000313" key="2">
    <source>
        <dbReference type="Proteomes" id="UP001497516"/>
    </source>
</evidence>